<evidence type="ECO:0000256" key="3">
    <source>
        <dbReference type="ARBA" id="ARBA00022490"/>
    </source>
</evidence>
<comment type="subcellular location">
    <subcellularLocation>
        <location evidence="1 9">Cytoplasm</location>
    </subcellularLocation>
</comment>
<comment type="caution">
    <text evidence="13">The sequence shown here is derived from an EMBL/GenBank/DDBJ whole genome shotgun (WGS) entry which is preliminary data.</text>
</comment>
<comment type="function">
    <text evidence="9">Confers DNA tethering and processivity to DNA polymerases and other proteins. Acts as a clamp, forming a ring around DNA (a reaction catalyzed by the clamp-loading complex) which diffuses in an ATP-independent manner freely and bidirectionally along dsDNA. Initially characterized for its ability to contact the catalytic subunit of DNA polymerase III (Pol III), a complex, multichain enzyme responsible for most of the replicative synthesis in bacteria; Pol III exhibits 3'-5' exonuclease proofreading activity. The beta chain is required for initiation of replication as well as for processivity of DNA replication.</text>
</comment>
<gene>
    <name evidence="13" type="primary">dnaN</name>
    <name evidence="13" type="ORF">COY87_00490</name>
</gene>
<evidence type="ECO:0000256" key="6">
    <source>
        <dbReference type="ARBA" id="ARBA00022705"/>
    </source>
</evidence>
<dbReference type="Pfam" id="PF02768">
    <property type="entry name" value="DNA_pol3_beta_3"/>
    <property type="match status" value="1"/>
</dbReference>
<dbReference type="InterPro" id="IPR022634">
    <property type="entry name" value="DNA_polIII_beta_N"/>
</dbReference>
<dbReference type="PANTHER" id="PTHR30478:SF0">
    <property type="entry name" value="BETA SLIDING CLAMP"/>
    <property type="match status" value="1"/>
</dbReference>
<dbReference type="GO" id="GO:0006271">
    <property type="term" value="P:DNA strand elongation involved in DNA replication"/>
    <property type="evidence" value="ECO:0007669"/>
    <property type="project" value="TreeGrafter"/>
</dbReference>
<evidence type="ECO:0000256" key="1">
    <source>
        <dbReference type="ARBA" id="ARBA00004496"/>
    </source>
</evidence>
<dbReference type="GO" id="GO:0009360">
    <property type="term" value="C:DNA polymerase III complex"/>
    <property type="evidence" value="ECO:0007669"/>
    <property type="project" value="InterPro"/>
</dbReference>
<dbReference type="Pfam" id="PF00712">
    <property type="entry name" value="DNA_pol3_beta"/>
    <property type="match status" value="1"/>
</dbReference>
<comment type="similarity">
    <text evidence="2 9">Belongs to the beta sliding clamp family.</text>
</comment>
<dbReference type="PIRSF" id="PIRSF000804">
    <property type="entry name" value="DNA_pol_III_b"/>
    <property type="match status" value="1"/>
</dbReference>
<dbReference type="GO" id="GO:0005737">
    <property type="term" value="C:cytoplasm"/>
    <property type="evidence" value="ECO:0007669"/>
    <property type="project" value="UniProtKB-SubCell"/>
</dbReference>
<dbReference type="InterPro" id="IPR022637">
    <property type="entry name" value="DNA_polIII_beta_cen"/>
</dbReference>
<name>A0A2M7QKJ4_9BACT</name>
<evidence type="ECO:0000313" key="14">
    <source>
        <dbReference type="Proteomes" id="UP000229401"/>
    </source>
</evidence>
<evidence type="ECO:0000259" key="11">
    <source>
        <dbReference type="Pfam" id="PF02767"/>
    </source>
</evidence>
<dbReference type="SMART" id="SM00480">
    <property type="entry name" value="POL3Bc"/>
    <property type="match status" value="1"/>
</dbReference>
<proteinExistence type="inferred from homology"/>
<feature type="domain" description="DNA polymerase III beta sliding clamp C-terminal" evidence="12">
    <location>
        <begin position="243"/>
        <end position="362"/>
    </location>
</feature>
<evidence type="ECO:0000256" key="2">
    <source>
        <dbReference type="ARBA" id="ARBA00010752"/>
    </source>
</evidence>
<evidence type="ECO:0000256" key="4">
    <source>
        <dbReference type="ARBA" id="ARBA00022679"/>
    </source>
</evidence>
<dbReference type="SUPFAM" id="SSF55979">
    <property type="entry name" value="DNA clamp"/>
    <property type="match status" value="3"/>
</dbReference>
<dbReference type="NCBIfam" id="TIGR00663">
    <property type="entry name" value="dnan"/>
    <property type="match status" value="1"/>
</dbReference>
<accession>A0A2M7QKJ4</accession>
<dbReference type="PANTHER" id="PTHR30478">
    <property type="entry name" value="DNA POLYMERASE III SUBUNIT BETA"/>
    <property type="match status" value="1"/>
</dbReference>
<dbReference type="GO" id="GO:0008408">
    <property type="term" value="F:3'-5' exonuclease activity"/>
    <property type="evidence" value="ECO:0007669"/>
    <property type="project" value="InterPro"/>
</dbReference>
<keyword evidence="6 9" id="KW-0235">DNA replication</keyword>
<evidence type="ECO:0000256" key="8">
    <source>
        <dbReference type="ARBA" id="ARBA00023125"/>
    </source>
</evidence>
<sequence>MKISIKKSLFLEKITIATRFTSHKIGTPQALQGIYIKCEREKMDIYSTNLSYYYHTSLPINTTGTASILIEPKKLSEFLNLLEQEELSIDIEEKQIVVIQGKTRGAFSLFQASDFPLPPKIDQKESKVEAELFKKNLPLVLFSSSKDDSRPVLSGVNFIKSDEGLLVVSTDGFRLSLLRLDSKEPIKNMLIPAEFLYEVSHYVQGEMAVGFTFSEEEKIILFSVGENQFYSRLIDGEFPPFEKVIPTEARTTVDVEAQELLRSIKLIAVFARDQSNIIMCNFKKDGLWISPKLTTGNENSTQIDIDINGEEQRVAFNYKFLLDFLNIIKEEKIRIEILRPDAPVVFKIIKNEAFTHIIMPVRIQE</sequence>
<dbReference type="InterPro" id="IPR001001">
    <property type="entry name" value="DNA_polIII_beta"/>
</dbReference>
<dbReference type="InterPro" id="IPR022635">
    <property type="entry name" value="DNA_polIII_beta_C"/>
</dbReference>
<dbReference type="Proteomes" id="UP000229401">
    <property type="component" value="Unassembled WGS sequence"/>
</dbReference>
<evidence type="ECO:0000313" key="13">
    <source>
        <dbReference type="EMBL" id="PIY72528.1"/>
    </source>
</evidence>
<comment type="subunit">
    <text evidence="9">Forms a ring-shaped head-to-tail homodimer around DNA.</text>
</comment>
<evidence type="ECO:0000256" key="5">
    <source>
        <dbReference type="ARBA" id="ARBA00022695"/>
    </source>
</evidence>
<feature type="domain" description="DNA polymerase III beta sliding clamp N-terminal" evidence="10">
    <location>
        <begin position="1"/>
        <end position="117"/>
    </location>
</feature>
<evidence type="ECO:0000259" key="12">
    <source>
        <dbReference type="Pfam" id="PF02768"/>
    </source>
</evidence>
<dbReference type="AlphaFoldDB" id="A0A2M7QKJ4"/>
<dbReference type="GO" id="GO:0003887">
    <property type="term" value="F:DNA-directed DNA polymerase activity"/>
    <property type="evidence" value="ECO:0007669"/>
    <property type="project" value="UniProtKB-UniRule"/>
</dbReference>
<evidence type="ECO:0000256" key="9">
    <source>
        <dbReference type="PIRNR" id="PIRNR000804"/>
    </source>
</evidence>
<reference evidence="14" key="1">
    <citation type="submission" date="2017-09" db="EMBL/GenBank/DDBJ databases">
        <title>Depth-based differentiation of microbial function through sediment-hosted aquifers and enrichment of novel symbionts in the deep terrestrial subsurface.</title>
        <authorList>
            <person name="Probst A.J."/>
            <person name="Ladd B."/>
            <person name="Jarett J.K."/>
            <person name="Geller-Mcgrath D.E."/>
            <person name="Sieber C.M.K."/>
            <person name="Emerson J.B."/>
            <person name="Anantharaman K."/>
            <person name="Thomas B.C."/>
            <person name="Malmstrom R."/>
            <person name="Stieglmeier M."/>
            <person name="Klingl A."/>
            <person name="Woyke T."/>
            <person name="Ryan C.M."/>
            <person name="Banfield J.F."/>
        </authorList>
    </citation>
    <scope>NUCLEOTIDE SEQUENCE [LARGE SCALE GENOMIC DNA]</scope>
</reference>
<dbReference type="Gene3D" id="3.70.10.10">
    <property type="match status" value="1"/>
</dbReference>
<dbReference type="CDD" id="cd00140">
    <property type="entry name" value="beta_clamp"/>
    <property type="match status" value="1"/>
</dbReference>
<organism evidence="13 14">
    <name type="scientific">Candidatus Roizmanbacteria bacterium CG_4_10_14_0_8_um_filter_33_9</name>
    <dbReference type="NCBI Taxonomy" id="1974826"/>
    <lineage>
        <taxon>Bacteria</taxon>
        <taxon>Candidatus Roizmaniibacteriota</taxon>
    </lineage>
</organism>
<evidence type="ECO:0000259" key="10">
    <source>
        <dbReference type="Pfam" id="PF00712"/>
    </source>
</evidence>
<evidence type="ECO:0000256" key="7">
    <source>
        <dbReference type="ARBA" id="ARBA00022932"/>
    </source>
</evidence>
<keyword evidence="7 9" id="KW-0239">DNA-directed DNA polymerase</keyword>
<dbReference type="GO" id="GO:0003677">
    <property type="term" value="F:DNA binding"/>
    <property type="evidence" value="ECO:0007669"/>
    <property type="project" value="UniProtKB-UniRule"/>
</dbReference>
<dbReference type="Pfam" id="PF02767">
    <property type="entry name" value="DNA_pol3_beta_2"/>
    <property type="match status" value="1"/>
</dbReference>
<keyword evidence="3 9" id="KW-0963">Cytoplasm</keyword>
<keyword evidence="4 9" id="KW-0808">Transferase</keyword>
<keyword evidence="5 9" id="KW-0548">Nucleotidyltransferase</keyword>
<protein>
    <recommendedName>
        <fullName evidence="9">Beta sliding clamp</fullName>
    </recommendedName>
</protein>
<keyword evidence="8" id="KW-0238">DNA-binding</keyword>
<dbReference type="Gene3D" id="3.10.150.10">
    <property type="entry name" value="DNA Polymerase III, subunit A, domain 2"/>
    <property type="match status" value="1"/>
</dbReference>
<feature type="domain" description="DNA polymerase III beta sliding clamp central" evidence="11">
    <location>
        <begin position="128"/>
        <end position="239"/>
    </location>
</feature>
<dbReference type="InterPro" id="IPR046938">
    <property type="entry name" value="DNA_clamp_sf"/>
</dbReference>
<dbReference type="EMBL" id="PFLI01000019">
    <property type="protein sequence ID" value="PIY72528.1"/>
    <property type="molecule type" value="Genomic_DNA"/>
</dbReference>